<feature type="region of interest" description="Disordered" evidence="1">
    <location>
        <begin position="19"/>
        <end position="43"/>
    </location>
</feature>
<evidence type="ECO:0000313" key="3">
    <source>
        <dbReference type="Proteomes" id="UP000799424"/>
    </source>
</evidence>
<feature type="compositionally biased region" description="Gly residues" evidence="1">
    <location>
        <begin position="227"/>
        <end position="236"/>
    </location>
</feature>
<organism evidence="2 3">
    <name type="scientific">Ophiobolus disseminans</name>
    <dbReference type="NCBI Taxonomy" id="1469910"/>
    <lineage>
        <taxon>Eukaryota</taxon>
        <taxon>Fungi</taxon>
        <taxon>Dikarya</taxon>
        <taxon>Ascomycota</taxon>
        <taxon>Pezizomycotina</taxon>
        <taxon>Dothideomycetes</taxon>
        <taxon>Pleosporomycetidae</taxon>
        <taxon>Pleosporales</taxon>
        <taxon>Pleosporineae</taxon>
        <taxon>Phaeosphaeriaceae</taxon>
        <taxon>Ophiobolus</taxon>
    </lineage>
</organism>
<reference evidence="2" key="1">
    <citation type="journal article" date="2020" name="Stud. Mycol.">
        <title>101 Dothideomycetes genomes: a test case for predicting lifestyles and emergence of pathogens.</title>
        <authorList>
            <person name="Haridas S."/>
            <person name="Albert R."/>
            <person name="Binder M."/>
            <person name="Bloem J."/>
            <person name="Labutti K."/>
            <person name="Salamov A."/>
            <person name="Andreopoulos B."/>
            <person name="Baker S."/>
            <person name="Barry K."/>
            <person name="Bills G."/>
            <person name="Bluhm B."/>
            <person name="Cannon C."/>
            <person name="Castanera R."/>
            <person name="Culley D."/>
            <person name="Daum C."/>
            <person name="Ezra D."/>
            <person name="Gonzalez J."/>
            <person name="Henrissat B."/>
            <person name="Kuo A."/>
            <person name="Liang C."/>
            <person name="Lipzen A."/>
            <person name="Lutzoni F."/>
            <person name="Magnuson J."/>
            <person name="Mondo S."/>
            <person name="Nolan M."/>
            <person name="Ohm R."/>
            <person name="Pangilinan J."/>
            <person name="Park H.-J."/>
            <person name="Ramirez L."/>
            <person name="Alfaro M."/>
            <person name="Sun H."/>
            <person name="Tritt A."/>
            <person name="Yoshinaga Y."/>
            <person name="Zwiers L.-H."/>
            <person name="Turgeon B."/>
            <person name="Goodwin S."/>
            <person name="Spatafora J."/>
            <person name="Crous P."/>
            <person name="Grigoriev I."/>
        </authorList>
    </citation>
    <scope>NUCLEOTIDE SEQUENCE</scope>
    <source>
        <strain evidence="2">CBS 113818</strain>
    </source>
</reference>
<dbReference type="Proteomes" id="UP000799424">
    <property type="component" value="Unassembled WGS sequence"/>
</dbReference>
<keyword evidence="3" id="KW-1185">Reference proteome</keyword>
<evidence type="ECO:0000256" key="1">
    <source>
        <dbReference type="SAM" id="MobiDB-lite"/>
    </source>
</evidence>
<feature type="region of interest" description="Disordered" evidence="1">
    <location>
        <begin position="76"/>
        <end position="107"/>
    </location>
</feature>
<dbReference type="EMBL" id="MU006245">
    <property type="protein sequence ID" value="KAF2819410.1"/>
    <property type="molecule type" value="Genomic_DNA"/>
</dbReference>
<feature type="compositionally biased region" description="Low complexity" evidence="1">
    <location>
        <begin position="193"/>
        <end position="204"/>
    </location>
</feature>
<dbReference type="AlphaFoldDB" id="A0A6A6ZEH2"/>
<evidence type="ECO:0000313" key="2">
    <source>
        <dbReference type="EMBL" id="KAF2819410.1"/>
    </source>
</evidence>
<proteinExistence type="predicted"/>
<protein>
    <submittedName>
        <fullName evidence="2">Uncharacterized protein</fullName>
    </submittedName>
</protein>
<name>A0A6A6ZEH2_9PLEO</name>
<accession>A0A6A6ZEH2</accession>
<sequence>MHLLSLTDWFASKLFEPPVERNSAGTDQRRPRNGPTANGRAHVNEHCAGDTTDNIILCGTSDNTVPLGTSNISVLHGTGDTSDKSVSHGTSDTASLHGTSDEPPHGALATNLPYGTSATNLHYRAPATNLPFAHPSAPINPTYLATYQEDVRIQGEELRFQKAFAERYQTFKAAMSDFTGDRATRSTNTISDTATGSGTTNTAAEPNRPVSDSATRPKANSSASGSGAIGNGSVGT</sequence>
<feature type="region of interest" description="Disordered" evidence="1">
    <location>
        <begin position="182"/>
        <end position="236"/>
    </location>
</feature>
<gene>
    <name evidence="2" type="ORF">CC86DRAFT_472203</name>
</gene>
<feature type="compositionally biased region" description="Polar residues" evidence="1">
    <location>
        <begin position="87"/>
        <end position="98"/>
    </location>
</feature>